<keyword evidence="1" id="KW-0812">Transmembrane</keyword>
<protein>
    <submittedName>
        <fullName evidence="2">IncF plasmid conjugative transfer pilus assembly protein TraE</fullName>
    </submittedName>
</protein>
<dbReference type="AlphaFoldDB" id="A0A076LVH6"/>
<dbReference type="InterPro" id="IPR007973">
    <property type="entry name" value="Pilus_assembly_TraE"/>
</dbReference>
<keyword evidence="1" id="KW-0472">Membrane</keyword>
<dbReference type="GeneID" id="33941561"/>
<keyword evidence="2" id="KW-0614">Plasmid</keyword>
<dbReference type="RefSeq" id="WP_034164947.1">
    <property type="nucleotide sequence ID" value="NZ_CP006665.1"/>
</dbReference>
<accession>A0A076LVH6</accession>
<evidence type="ECO:0000313" key="3">
    <source>
        <dbReference type="Proteomes" id="UP000028681"/>
    </source>
</evidence>
<name>A0A076LVH6_9GAMM</name>
<organism evidence="2 3">
    <name type="scientific">Edwardsiella anguillarum ET080813</name>
    <dbReference type="NCBI Taxonomy" id="667120"/>
    <lineage>
        <taxon>Bacteria</taxon>
        <taxon>Pseudomonadati</taxon>
        <taxon>Pseudomonadota</taxon>
        <taxon>Gammaproteobacteria</taxon>
        <taxon>Enterobacterales</taxon>
        <taxon>Hafniaceae</taxon>
        <taxon>Edwardsiella</taxon>
    </lineage>
</organism>
<dbReference type="Proteomes" id="UP000028681">
    <property type="component" value="Plasmid 1"/>
</dbReference>
<keyword evidence="1" id="KW-1133">Transmembrane helix</keyword>
<gene>
    <name evidence="2" type="primary">traE</name>
    <name evidence="2" type="ORF">ETEE_p1076</name>
</gene>
<dbReference type="EMBL" id="CP006665">
    <property type="protein sequence ID" value="AIJ10667.1"/>
    <property type="molecule type" value="Genomic_DNA"/>
</dbReference>
<evidence type="ECO:0000313" key="2">
    <source>
        <dbReference type="EMBL" id="AIJ10667.1"/>
    </source>
</evidence>
<dbReference type="KEGG" id="ete:ETEE_p1076"/>
<dbReference type="HOGENOM" id="CLU_085290_0_0_6"/>
<feature type="transmembrane region" description="Helical" evidence="1">
    <location>
        <begin position="20"/>
        <end position="39"/>
    </location>
</feature>
<evidence type="ECO:0000256" key="1">
    <source>
        <dbReference type="SAM" id="Phobius"/>
    </source>
</evidence>
<dbReference type="Pfam" id="PF05309">
    <property type="entry name" value="TraE"/>
    <property type="match status" value="1"/>
</dbReference>
<reference evidence="2 3" key="1">
    <citation type="journal article" date="2012" name="PLoS ONE">
        <title>Edwardsiella comparative phylogenomics reveal the new intra/inter-species taxonomic relationships, virulence evolution and niche adaptation mechanisms.</title>
        <authorList>
            <person name="Yang M."/>
            <person name="Lv Y."/>
            <person name="Xiao J."/>
            <person name="Wu H."/>
            <person name="Zheng H."/>
            <person name="Liu Q."/>
            <person name="Zhang Y."/>
            <person name="Wang Q."/>
        </authorList>
    </citation>
    <scope>NUCLEOTIDE SEQUENCE [LARGE SCALE GENOMIC DNA]</scope>
    <source>
        <strain evidence="3">080813</strain>
        <plasmid evidence="3">Plasmid 1</plasmid>
    </source>
</reference>
<sequence>MNYKKYLKTWEGLQTENKWGRIFQSGLIIIIILLVVLIFRKETIIAIQPFTLTEEALVTKNNSSQSYKEAWGFAFAQLFGNVTPGTVGFITERVRPFLSPRIYQDVIDAIEMQSRQIKNDRVSIRFEPRTVEYELNSDKVFVYGYSYTKGASSTEERSERTYEFIIKISNYAPLLDFIDTYIGKPRTEKVLEQMKRKEESRRSHE</sequence>
<proteinExistence type="predicted"/>
<geneLocation type="plasmid" evidence="2 3">
    <name>1</name>
</geneLocation>